<protein>
    <submittedName>
        <fullName evidence="8">Alkaline phosphatase</fullName>
    </submittedName>
</protein>
<evidence type="ECO:0000256" key="4">
    <source>
        <dbReference type="ARBA" id="ARBA00022989"/>
    </source>
</evidence>
<evidence type="ECO:0000256" key="6">
    <source>
        <dbReference type="SAM" id="Phobius"/>
    </source>
</evidence>
<comment type="subcellular location">
    <subcellularLocation>
        <location evidence="1">Cell membrane</location>
        <topology evidence="1">Multi-pass membrane protein</topology>
    </subcellularLocation>
</comment>
<keyword evidence="2" id="KW-1003">Cell membrane</keyword>
<dbReference type="GO" id="GO:0005886">
    <property type="term" value="C:plasma membrane"/>
    <property type="evidence" value="ECO:0007669"/>
    <property type="project" value="UniProtKB-SubCell"/>
</dbReference>
<evidence type="ECO:0000256" key="1">
    <source>
        <dbReference type="ARBA" id="ARBA00004651"/>
    </source>
</evidence>
<dbReference type="InterPro" id="IPR051311">
    <property type="entry name" value="DedA_domain"/>
</dbReference>
<keyword evidence="3 6" id="KW-0812">Transmembrane</keyword>
<keyword evidence="9" id="KW-1185">Reference proteome</keyword>
<dbReference type="Pfam" id="PF09335">
    <property type="entry name" value="VTT_dom"/>
    <property type="match status" value="1"/>
</dbReference>
<feature type="domain" description="VTT" evidence="7">
    <location>
        <begin position="30"/>
        <end position="161"/>
    </location>
</feature>
<feature type="transmembrane region" description="Helical" evidence="6">
    <location>
        <begin position="110"/>
        <end position="132"/>
    </location>
</feature>
<feature type="transmembrane region" description="Helical" evidence="6">
    <location>
        <begin position="138"/>
        <end position="160"/>
    </location>
</feature>
<dbReference type="EMBL" id="BMYD01000001">
    <property type="protein sequence ID" value="GHA68524.1"/>
    <property type="molecule type" value="Genomic_DNA"/>
</dbReference>
<evidence type="ECO:0000256" key="5">
    <source>
        <dbReference type="ARBA" id="ARBA00023136"/>
    </source>
</evidence>
<proteinExistence type="predicted"/>
<reference evidence="8" key="2">
    <citation type="submission" date="2020-09" db="EMBL/GenBank/DDBJ databases">
        <authorList>
            <person name="Sun Q."/>
            <person name="Kim S."/>
        </authorList>
    </citation>
    <scope>NUCLEOTIDE SEQUENCE</scope>
    <source>
        <strain evidence="8">KCTC 23077</strain>
    </source>
</reference>
<name>A0A918SS51_9GAMM</name>
<evidence type="ECO:0000256" key="2">
    <source>
        <dbReference type="ARBA" id="ARBA00022475"/>
    </source>
</evidence>
<feature type="transmembrane region" description="Helical" evidence="6">
    <location>
        <begin position="12"/>
        <end position="30"/>
    </location>
</feature>
<sequence length="205" mass="22885">MGGWVTNTLNSLGYIGVVWLTFLENVFPPIPSELIMPLAGYLVSQDRMTLVGATLAGTAGSVIGALLLYGFGRWFGEERLKRFADRNGRWLTLSPRDIDRASTWFEKRGLWAVFICRLIPGLRSLISIPAGIHCMPLGRFVLVTALGTAVWTGALVFAGQQLGENFERIGRWLDPVTKVVLGAMAVWYLWRVIRFKHDHERSAHG</sequence>
<evidence type="ECO:0000256" key="3">
    <source>
        <dbReference type="ARBA" id="ARBA00022692"/>
    </source>
</evidence>
<evidence type="ECO:0000313" key="8">
    <source>
        <dbReference type="EMBL" id="GHA68524.1"/>
    </source>
</evidence>
<evidence type="ECO:0000259" key="7">
    <source>
        <dbReference type="Pfam" id="PF09335"/>
    </source>
</evidence>
<organism evidence="8 9">
    <name type="scientific">Cognatilysobacter bugurensis</name>
    <dbReference type="NCBI Taxonomy" id="543356"/>
    <lineage>
        <taxon>Bacteria</taxon>
        <taxon>Pseudomonadati</taxon>
        <taxon>Pseudomonadota</taxon>
        <taxon>Gammaproteobacteria</taxon>
        <taxon>Lysobacterales</taxon>
        <taxon>Lysobacteraceae</taxon>
        <taxon>Cognatilysobacter</taxon>
    </lineage>
</organism>
<dbReference type="AlphaFoldDB" id="A0A918SS51"/>
<dbReference type="PANTHER" id="PTHR42709">
    <property type="entry name" value="ALKALINE PHOSPHATASE LIKE PROTEIN"/>
    <property type="match status" value="1"/>
</dbReference>
<keyword evidence="4 6" id="KW-1133">Transmembrane helix</keyword>
<keyword evidence="5 6" id="KW-0472">Membrane</keyword>
<dbReference type="RefSeq" id="WP_189454671.1">
    <property type="nucleotide sequence ID" value="NZ_BMYD01000001.1"/>
</dbReference>
<evidence type="ECO:0000313" key="9">
    <source>
        <dbReference type="Proteomes" id="UP000646426"/>
    </source>
</evidence>
<dbReference type="PANTHER" id="PTHR42709:SF6">
    <property type="entry name" value="UNDECAPRENYL PHOSPHATE TRANSPORTER A"/>
    <property type="match status" value="1"/>
</dbReference>
<gene>
    <name evidence="8" type="ORF">GCM10007067_00460</name>
</gene>
<feature type="transmembrane region" description="Helical" evidence="6">
    <location>
        <begin position="50"/>
        <end position="72"/>
    </location>
</feature>
<accession>A0A918SS51</accession>
<dbReference type="InterPro" id="IPR032816">
    <property type="entry name" value="VTT_dom"/>
</dbReference>
<reference evidence="8" key="1">
    <citation type="journal article" date="2014" name="Int. J. Syst. Evol. Microbiol.">
        <title>Complete genome sequence of Corynebacterium casei LMG S-19264T (=DSM 44701T), isolated from a smear-ripened cheese.</title>
        <authorList>
            <consortium name="US DOE Joint Genome Institute (JGI-PGF)"/>
            <person name="Walter F."/>
            <person name="Albersmeier A."/>
            <person name="Kalinowski J."/>
            <person name="Ruckert C."/>
        </authorList>
    </citation>
    <scope>NUCLEOTIDE SEQUENCE</scope>
    <source>
        <strain evidence="8">KCTC 23077</strain>
    </source>
</reference>
<comment type="caution">
    <text evidence="8">The sequence shown here is derived from an EMBL/GenBank/DDBJ whole genome shotgun (WGS) entry which is preliminary data.</text>
</comment>
<dbReference type="Proteomes" id="UP000646426">
    <property type="component" value="Unassembled WGS sequence"/>
</dbReference>